<sequence>MGVKILSTRCEPNREMFSHVHQTLCMRSFLMVPMEVNGRQRSIRTITLEEDALLTVDQTPRFDAVKCSSPKPVLTNIFFYTERDYTITSSKSSLIAGMRPSAISI</sequence>
<reference evidence="1 2" key="1">
    <citation type="submission" date="2021-06" db="EMBL/GenBank/DDBJ databases">
        <title>Caerostris darwini draft genome.</title>
        <authorList>
            <person name="Kono N."/>
            <person name="Arakawa K."/>
        </authorList>
    </citation>
    <scope>NUCLEOTIDE SEQUENCE [LARGE SCALE GENOMIC DNA]</scope>
</reference>
<evidence type="ECO:0000313" key="2">
    <source>
        <dbReference type="Proteomes" id="UP001054837"/>
    </source>
</evidence>
<protein>
    <submittedName>
        <fullName evidence="1">Uncharacterized protein</fullName>
    </submittedName>
</protein>
<gene>
    <name evidence="1" type="ORF">CDAR_530311</name>
</gene>
<keyword evidence="2" id="KW-1185">Reference proteome</keyword>
<dbReference type="Proteomes" id="UP001054837">
    <property type="component" value="Unassembled WGS sequence"/>
</dbReference>
<comment type="caution">
    <text evidence="1">The sequence shown here is derived from an EMBL/GenBank/DDBJ whole genome shotgun (WGS) entry which is preliminary data.</text>
</comment>
<accession>A0AAV4PEB3</accession>
<evidence type="ECO:0000313" key="1">
    <source>
        <dbReference type="EMBL" id="GIX94939.1"/>
    </source>
</evidence>
<dbReference type="AlphaFoldDB" id="A0AAV4PEB3"/>
<organism evidence="1 2">
    <name type="scientific">Caerostris darwini</name>
    <dbReference type="NCBI Taxonomy" id="1538125"/>
    <lineage>
        <taxon>Eukaryota</taxon>
        <taxon>Metazoa</taxon>
        <taxon>Ecdysozoa</taxon>
        <taxon>Arthropoda</taxon>
        <taxon>Chelicerata</taxon>
        <taxon>Arachnida</taxon>
        <taxon>Araneae</taxon>
        <taxon>Araneomorphae</taxon>
        <taxon>Entelegynae</taxon>
        <taxon>Araneoidea</taxon>
        <taxon>Araneidae</taxon>
        <taxon>Caerostris</taxon>
    </lineage>
</organism>
<name>A0AAV4PEB3_9ARAC</name>
<proteinExistence type="predicted"/>
<dbReference type="EMBL" id="BPLQ01002675">
    <property type="protein sequence ID" value="GIX94939.1"/>
    <property type="molecule type" value="Genomic_DNA"/>
</dbReference>